<dbReference type="EMBL" id="BMAV01012584">
    <property type="protein sequence ID" value="GFY59351.1"/>
    <property type="molecule type" value="Genomic_DNA"/>
</dbReference>
<proteinExistence type="predicted"/>
<keyword evidence="2" id="KW-1185">Reference proteome</keyword>
<sequence length="130" mass="15308">MAGKRRIFGRIMSLGLDTSKILLCRRNYRSSFWLHMERRIESHTSPIFVFFTYLGLEMRNPSPVTLVFVNAAYINNKSTLNDPSQFDIQKFDISGEVLKYQGALGIRITFTKINYKDLYYKQLNRHIFIT</sequence>
<dbReference type="Proteomes" id="UP000886998">
    <property type="component" value="Unassembled WGS sequence"/>
</dbReference>
<gene>
    <name evidence="1" type="ORF">TNIN_301511</name>
</gene>
<reference evidence="1" key="1">
    <citation type="submission" date="2020-08" db="EMBL/GenBank/DDBJ databases">
        <title>Multicomponent nature underlies the extraordinary mechanical properties of spider dragline silk.</title>
        <authorList>
            <person name="Kono N."/>
            <person name="Nakamura H."/>
            <person name="Mori M."/>
            <person name="Yoshida Y."/>
            <person name="Ohtoshi R."/>
            <person name="Malay A.D."/>
            <person name="Moran D.A.P."/>
            <person name="Tomita M."/>
            <person name="Numata K."/>
            <person name="Arakawa K."/>
        </authorList>
    </citation>
    <scope>NUCLEOTIDE SEQUENCE</scope>
</reference>
<protein>
    <submittedName>
        <fullName evidence="1">Uncharacterized protein</fullName>
    </submittedName>
</protein>
<name>A0A8X6XXQ6_9ARAC</name>
<evidence type="ECO:0000313" key="1">
    <source>
        <dbReference type="EMBL" id="GFY59351.1"/>
    </source>
</evidence>
<comment type="caution">
    <text evidence="1">The sequence shown here is derived from an EMBL/GenBank/DDBJ whole genome shotgun (WGS) entry which is preliminary data.</text>
</comment>
<organism evidence="1 2">
    <name type="scientific">Trichonephila inaurata madagascariensis</name>
    <dbReference type="NCBI Taxonomy" id="2747483"/>
    <lineage>
        <taxon>Eukaryota</taxon>
        <taxon>Metazoa</taxon>
        <taxon>Ecdysozoa</taxon>
        <taxon>Arthropoda</taxon>
        <taxon>Chelicerata</taxon>
        <taxon>Arachnida</taxon>
        <taxon>Araneae</taxon>
        <taxon>Araneomorphae</taxon>
        <taxon>Entelegynae</taxon>
        <taxon>Araneoidea</taxon>
        <taxon>Nephilidae</taxon>
        <taxon>Trichonephila</taxon>
        <taxon>Trichonephila inaurata</taxon>
    </lineage>
</organism>
<evidence type="ECO:0000313" key="2">
    <source>
        <dbReference type="Proteomes" id="UP000886998"/>
    </source>
</evidence>
<accession>A0A8X6XXQ6</accession>
<dbReference type="AlphaFoldDB" id="A0A8X6XXQ6"/>